<sequence length="160" mass="17578">MFEADEHGVFARVAASTTRRLLGYSVLLFLGALLVYLPLSQPSSVLWTIFMVGLGALVFWLAERMRAGTRVALELTETELRESTGRVLARLDEIASVDRGAFSHKPSNGFTLILKSKKPRAWAPGLWWRLGRRVGVGGVTSAGEAKFMAEQISLRIASES</sequence>
<keyword evidence="3" id="KW-1185">Reference proteome</keyword>
<organism evidence="2 3">
    <name type="scientific">Yoonia sediminilitoris</name>
    <dbReference type="NCBI Taxonomy" id="1286148"/>
    <lineage>
        <taxon>Bacteria</taxon>
        <taxon>Pseudomonadati</taxon>
        <taxon>Pseudomonadota</taxon>
        <taxon>Alphaproteobacteria</taxon>
        <taxon>Rhodobacterales</taxon>
        <taxon>Paracoccaceae</taxon>
        <taxon>Yoonia</taxon>
    </lineage>
</organism>
<dbReference type="EMBL" id="QBUD01000001">
    <property type="protein sequence ID" value="PUB18777.1"/>
    <property type="molecule type" value="Genomic_DNA"/>
</dbReference>
<accession>A0A2T6KQE0</accession>
<name>A0A2T6KQE0_9RHOB</name>
<dbReference type="OrthoDB" id="7862519at2"/>
<keyword evidence="1" id="KW-0472">Membrane</keyword>
<evidence type="ECO:0000256" key="1">
    <source>
        <dbReference type="SAM" id="Phobius"/>
    </source>
</evidence>
<protein>
    <submittedName>
        <fullName evidence="2">Uncharacterized protein</fullName>
    </submittedName>
</protein>
<feature type="transmembrane region" description="Helical" evidence="1">
    <location>
        <begin position="21"/>
        <end position="39"/>
    </location>
</feature>
<reference evidence="2 3" key="1">
    <citation type="submission" date="2018-04" db="EMBL/GenBank/DDBJ databases">
        <title>Genomic Encyclopedia of Archaeal and Bacterial Type Strains, Phase II (KMG-II): from individual species to whole genera.</title>
        <authorList>
            <person name="Goeker M."/>
        </authorList>
    </citation>
    <scope>NUCLEOTIDE SEQUENCE [LARGE SCALE GENOMIC DNA]</scope>
    <source>
        <strain evidence="2 3">DSM 29955</strain>
    </source>
</reference>
<dbReference type="RefSeq" id="WP_108384500.1">
    <property type="nucleotide sequence ID" value="NZ_QBUD01000001.1"/>
</dbReference>
<keyword evidence="1" id="KW-0812">Transmembrane</keyword>
<feature type="transmembrane region" description="Helical" evidence="1">
    <location>
        <begin position="45"/>
        <end position="62"/>
    </location>
</feature>
<gene>
    <name evidence="2" type="ORF">C8N45_101364</name>
</gene>
<evidence type="ECO:0000313" key="3">
    <source>
        <dbReference type="Proteomes" id="UP000244523"/>
    </source>
</evidence>
<comment type="caution">
    <text evidence="2">The sequence shown here is derived from an EMBL/GenBank/DDBJ whole genome shotgun (WGS) entry which is preliminary data.</text>
</comment>
<proteinExistence type="predicted"/>
<dbReference type="Proteomes" id="UP000244523">
    <property type="component" value="Unassembled WGS sequence"/>
</dbReference>
<dbReference type="AlphaFoldDB" id="A0A2T6KQE0"/>
<evidence type="ECO:0000313" key="2">
    <source>
        <dbReference type="EMBL" id="PUB18777.1"/>
    </source>
</evidence>
<keyword evidence="1" id="KW-1133">Transmembrane helix</keyword>